<dbReference type="Proteomes" id="UP001054945">
    <property type="component" value="Unassembled WGS sequence"/>
</dbReference>
<organism evidence="1 2">
    <name type="scientific">Caerostris extrusa</name>
    <name type="common">Bark spider</name>
    <name type="synonym">Caerostris bankana</name>
    <dbReference type="NCBI Taxonomy" id="172846"/>
    <lineage>
        <taxon>Eukaryota</taxon>
        <taxon>Metazoa</taxon>
        <taxon>Ecdysozoa</taxon>
        <taxon>Arthropoda</taxon>
        <taxon>Chelicerata</taxon>
        <taxon>Arachnida</taxon>
        <taxon>Araneae</taxon>
        <taxon>Araneomorphae</taxon>
        <taxon>Entelegynae</taxon>
        <taxon>Araneoidea</taxon>
        <taxon>Araneidae</taxon>
        <taxon>Caerostris</taxon>
    </lineage>
</organism>
<dbReference type="EMBL" id="BPLR01020324">
    <property type="protein sequence ID" value="GIX77352.1"/>
    <property type="molecule type" value="Genomic_DNA"/>
</dbReference>
<accession>A0AAV4N1A2</accession>
<name>A0AAV4N1A2_CAEEX</name>
<reference evidence="1 2" key="1">
    <citation type="submission" date="2021-06" db="EMBL/GenBank/DDBJ databases">
        <title>Caerostris extrusa draft genome.</title>
        <authorList>
            <person name="Kono N."/>
            <person name="Arakawa K."/>
        </authorList>
    </citation>
    <scope>NUCLEOTIDE SEQUENCE [LARGE SCALE GENOMIC DNA]</scope>
</reference>
<keyword evidence="2" id="KW-1185">Reference proteome</keyword>
<gene>
    <name evidence="1" type="ORF">CEXT_702421</name>
</gene>
<comment type="caution">
    <text evidence="1">The sequence shown here is derived from an EMBL/GenBank/DDBJ whole genome shotgun (WGS) entry which is preliminary data.</text>
</comment>
<dbReference type="AlphaFoldDB" id="A0AAV4N1A2"/>
<evidence type="ECO:0000313" key="1">
    <source>
        <dbReference type="EMBL" id="GIX77352.1"/>
    </source>
</evidence>
<proteinExistence type="predicted"/>
<evidence type="ECO:0000313" key="2">
    <source>
        <dbReference type="Proteomes" id="UP001054945"/>
    </source>
</evidence>
<sequence length="135" mass="15267">MGRGGNPPKPGKRVTFLLCRSSFQMHFFRPRVIGRRKPDIIILLDAAMGDPVRDTVCGLGCEAGLTATGAIIDVVWQQREDLWMFLIFGFVVVLSDGIMEPVYLEDIWNTLEDLETLKKAKGIVWNEIQLKITNF</sequence>
<protein>
    <submittedName>
        <fullName evidence="1">Uncharacterized protein</fullName>
    </submittedName>
</protein>